<dbReference type="AlphaFoldDB" id="A0A645HPM2"/>
<dbReference type="EMBL" id="VSSQ01097417">
    <property type="protein sequence ID" value="MPN40790.1"/>
    <property type="molecule type" value="Genomic_DNA"/>
</dbReference>
<gene>
    <name evidence="2" type="ORF">SDC9_188329</name>
</gene>
<organism evidence="2">
    <name type="scientific">bioreactor metagenome</name>
    <dbReference type="NCBI Taxonomy" id="1076179"/>
    <lineage>
        <taxon>unclassified sequences</taxon>
        <taxon>metagenomes</taxon>
        <taxon>ecological metagenomes</taxon>
    </lineage>
</organism>
<sequence>MQADQGGRQQPERQQQPDTGRDALGVEVVSEQQEVTEHDDDHGISSRLQFEQFHCHENHQHGDAGIASEQGAELDQDAATAGNDEQDQRPAAGQALVLPPQAYCPAQQQQACRAQPVSLVRSVR</sequence>
<proteinExistence type="predicted"/>
<name>A0A645HPM2_9ZZZZ</name>
<evidence type="ECO:0000256" key="1">
    <source>
        <dbReference type="SAM" id="MobiDB-lite"/>
    </source>
</evidence>
<feature type="compositionally biased region" description="Basic and acidic residues" evidence="1">
    <location>
        <begin position="53"/>
        <end position="62"/>
    </location>
</feature>
<comment type="caution">
    <text evidence="2">The sequence shown here is derived from an EMBL/GenBank/DDBJ whole genome shotgun (WGS) entry which is preliminary data.</text>
</comment>
<feature type="compositionally biased region" description="Basic and acidic residues" evidence="1">
    <location>
        <begin position="35"/>
        <end position="44"/>
    </location>
</feature>
<reference evidence="2" key="1">
    <citation type="submission" date="2019-08" db="EMBL/GenBank/DDBJ databases">
        <authorList>
            <person name="Kucharzyk K."/>
            <person name="Murdoch R.W."/>
            <person name="Higgins S."/>
            <person name="Loffler F."/>
        </authorList>
    </citation>
    <scope>NUCLEOTIDE SEQUENCE</scope>
</reference>
<protein>
    <submittedName>
        <fullName evidence="2">Uncharacterized protein</fullName>
    </submittedName>
</protein>
<accession>A0A645HPM2</accession>
<evidence type="ECO:0000313" key="2">
    <source>
        <dbReference type="EMBL" id="MPN40790.1"/>
    </source>
</evidence>
<feature type="compositionally biased region" description="Low complexity" evidence="1">
    <location>
        <begin position="1"/>
        <end position="18"/>
    </location>
</feature>
<feature type="region of interest" description="Disordered" evidence="1">
    <location>
        <begin position="1"/>
        <end position="94"/>
    </location>
</feature>